<name>A0ABW1A3Y5_9ACTN</name>
<keyword evidence="1" id="KW-0175">Coiled coil</keyword>
<accession>A0ABW1A3Y5</accession>
<evidence type="ECO:0000313" key="3">
    <source>
        <dbReference type="Proteomes" id="UP001596074"/>
    </source>
</evidence>
<comment type="caution">
    <text evidence="2">The sequence shown here is derived from an EMBL/GenBank/DDBJ whole genome shotgun (WGS) entry which is preliminary data.</text>
</comment>
<dbReference type="RefSeq" id="WP_378284597.1">
    <property type="nucleotide sequence ID" value="NZ_JBHSON010000037.1"/>
</dbReference>
<proteinExistence type="predicted"/>
<feature type="coiled-coil region" evidence="1">
    <location>
        <begin position="3"/>
        <end position="34"/>
    </location>
</feature>
<gene>
    <name evidence="2" type="ORF">ACFPZN_25060</name>
</gene>
<dbReference type="Proteomes" id="UP001596074">
    <property type="component" value="Unassembled WGS sequence"/>
</dbReference>
<keyword evidence="3" id="KW-1185">Reference proteome</keyword>
<protein>
    <submittedName>
        <fullName evidence="2">Uncharacterized protein</fullName>
    </submittedName>
</protein>
<reference evidence="3" key="1">
    <citation type="journal article" date="2019" name="Int. J. Syst. Evol. Microbiol.">
        <title>The Global Catalogue of Microorganisms (GCM) 10K type strain sequencing project: providing services to taxonomists for standard genome sequencing and annotation.</title>
        <authorList>
            <consortium name="The Broad Institute Genomics Platform"/>
            <consortium name="The Broad Institute Genome Sequencing Center for Infectious Disease"/>
            <person name="Wu L."/>
            <person name="Ma J."/>
        </authorList>
    </citation>
    <scope>NUCLEOTIDE SEQUENCE [LARGE SCALE GENOMIC DNA]</scope>
    <source>
        <strain evidence="3">KCTC 42087</strain>
    </source>
</reference>
<organism evidence="2 3">
    <name type="scientific">Actinomadura rugatobispora</name>
    <dbReference type="NCBI Taxonomy" id="1994"/>
    <lineage>
        <taxon>Bacteria</taxon>
        <taxon>Bacillati</taxon>
        <taxon>Actinomycetota</taxon>
        <taxon>Actinomycetes</taxon>
        <taxon>Streptosporangiales</taxon>
        <taxon>Thermomonosporaceae</taxon>
        <taxon>Actinomadura</taxon>
    </lineage>
</organism>
<evidence type="ECO:0000256" key="1">
    <source>
        <dbReference type="SAM" id="Coils"/>
    </source>
</evidence>
<dbReference type="EMBL" id="JBHSON010000037">
    <property type="protein sequence ID" value="MFC5748899.1"/>
    <property type="molecule type" value="Genomic_DNA"/>
</dbReference>
<sequence>MTSVEQLDELQALEAELTNALARVRAARKRAEAEAGPLVSVAAAERRRSFRVITGGRS</sequence>
<evidence type="ECO:0000313" key="2">
    <source>
        <dbReference type="EMBL" id="MFC5748899.1"/>
    </source>
</evidence>